<evidence type="ECO:0000256" key="2">
    <source>
        <dbReference type="ARBA" id="ARBA00034247"/>
    </source>
</evidence>
<feature type="domain" description="GGDEF" evidence="3">
    <location>
        <begin position="158"/>
        <end position="277"/>
    </location>
</feature>
<evidence type="ECO:0000313" key="4">
    <source>
        <dbReference type="EMBL" id="UTZ26616.1"/>
    </source>
</evidence>
<dbReference type="InterPro" id="IPR000160">
    <property type="entry name" value="GGDEF_dom"/>
</dbReference>
<dbReference type="NCBIfam" id="TIGR00254">
    <property type="entry name" value="GGDEF"/>
    <property type="match status" value="1"/>
</dbReference>
<evidence type="ECO:0000259" key="3">
    <source>
        <dbReference type="PROSITE" id="PS50887"/>
    </source>
</evidence>
<comment type="catalytic activity">
    <reaction evidence="2">
        <text>2 GTP = 3',3'-c-di-GMP + 2 diphosphate</text>
        <dbReference type="Rhea" id="RHEA:24898"/>
        <dbReference type="ChEBI" id="CHEBI:33019"/>
        <dbReference type="ChEBI" id="CHEBI:37565"/>
        <dbReference type="ChEBI" id="CHEBI:58805"/>
        <dbReference type="EC" id="2.7.7.65"/>
    </reaction>
</comment>
<dbReference type="InterPro" id="IPR050469">
    <property type="entry name" value="Diguanylate_Cyclase"/>
</dbReference>
<dbReference type="Gene3D" id="3.30.70.270">
    <property type="match status" value="1"/>
</dbReference>
<dbReference type="GO" id="GO:0052621">
    <property type="term" value="F:diguanylate cyclase activity"/>
    <property type="evidence" value="ECO:0007669"/>
    <property type="project" value="UniProtKB-EC"/>
</dbReference>
<dbReference type="AlphaFoldDB" id="A0AAE9SKH7"/>
<dbReference type="Proteomes" id="UP001058687">
    <property type="component" value="Chromosome 1"/>
</dbReference>
<evidence type="ECO:0000256" key="1">
    <source>
        <dbReference type="ARBA" id="ARBA00012528"/>
    </source>
</evidence>
<sequence length="277" mass="31385">MHIDPNYASEQSLMSVLSQNFPGFIAVRKENGKHVALNQRYRAFFEEDILGVSIDTMIANCQNNDLCDLLMQCKRNDQALLDGNAPMRVDIETFQNHHFESMRYLTDVNGVRHIVLMAWDITARIEEQNRLKQSLHFDHLTGAMNKKALMSAVQKGCDCCLVAYLDLDKFKQVNDTYGHAIGDKVLVDFATLTMQQLGESGTLYRVGGDEFVIVFDCIQVSDARETLLQIRQAVESDIHLHGISFSFGLMACNDNLEQCLEDADKALYQDKHARKQG</sequence>
<dbReference type="PANTHER" id="PTHR45138">
    <property type="entry name" value="REGULATORY COMPONENTS OF SENSORY TRANSDUCTION SYSTEM"/>
    <property type="match status" value="1"/>
</dbReference>
<evidence type="ECO:0000313" key="5">
    <source>
        <dbReference type="Proteomes" id="UP001058687"/>
    </source>
</evidence>
<dbReference type="CDD" id="cd01949">
    <property type="entry name" value="GGDEF"/>
    <property type="match status" value="1"/>
</dbReference>
<dbReference type="Gene3D" id="3.30.450.20">
    <property type="entry name" value="PAS domain"/>
    <property type="match status" value="1"/>
</dbReference>
<dbReference type="SMART" id="SM00267">
    <property type="entry name" value="GGDEF"/>
    <property type="match status" value="1"/>
</dbReference>
<protein>
    <recommendedName>
        <fullName evidence="1">diguanylate cyclase</fullName>
        <ecNumber evidence="1">2.7.7.65</ecNumber>
    </recommendedName>
</protein>
<gene>
    <name evidence="4" type="ORF">HB761_07450</name>
</gene>
<dbReference type="RefSeq" id="WP_255940381.1">
    <property type="nucleotide sequence ID" value="NZ_CP050467.1"/>
</dbReference>
<dbReference type="EMBL" id="CP050467">
    <property type="protein sequence ID" value="UTZ26616.1"/>
    <property type="molecule type" value="Genomic_DNA"/>
</dbReference>
<name>A0AAE9SKH7_9VIBR</name>
<accession>A0AAE9SKH7</accession>
<reference evidence="4" key="1">
    <citation type="submission" date="2020-03" db="EMBL/GenBank/DDBJ databases">
        <title>Five strains of Vibrio campbellii isolated from Mariana Trench.</title>
        <authorList>
            <person name="Liang J."/>
            <person name="Zhang X.-H."/>
        </authorList>
    </citation>
    <scope>NUCLEOTIDE SEQUENCE</scope>
    <source>
        <strain evidence="4">LJC014</strain>
    </source>
</reference>
<dbReference type="SUPFAM" id="SSF55073">
    <property type="entry name" value="Nucleotide cyclase"/>
    <property type="match status" value="1"/>
</dbReference>
<dbReference type="PROSITE" id="PS50887">
    <property type="entry name" value="GGDEF"/>
    <property type="match status" value="1"/>
</dbReference>
<dbReference type="EC" id="2.7.7.65" evidence="1"/>
<dbReference type="InterPro" id="IPR043128">
    <property type="entry name" value="Rev_trsase/Diguanyl_cyclase"/>
</dbReference>
<dbReference type="InterPro" id="IPR029787">
    <property type="entry name" value="Nucleotide_cyclase"/>
</dbReference>
<organism evidence="4 5">
    <name type="scientific">Vibrio campbellii</name>
    <dbReference type="NCBI Taxonomy" id="680"/>
    <lineage>
        <taxon>Bacteria</taxon>
        <taxon>Pseudomonadati</taxon>
        <taxon>Pseudomonadota</taxon>
        <taxon>Gammaproteobacteria</taxon>
        <taxon>Vibrionales</taxon>
        <taxon>Vibrionaceae</taxon>
        <taxon>Vibrio</taxon>
    </lineage>
</organism>
<dbReference type="PANTHER" id="PTHR45138:SF9">
    <property type="entry name" value="DIGUANYLATE CYCLASE DGCM-RELATED"/>
    <property type="match status" value="1"/>
</dbReference>
<proteinExistence type="predicted"/>
<dbReference type="Pfam" id="PF00990">
    <property type="entry name" value="GGDEF"/>
    <property type="match status" value="1"/>
</dbReference>